<keyword evidence="2" id="KW-1185">Reference proteome</keyword>
<dbReference type="STRING" id="1193182.BN11_10051"/>
<gene>
    <name evidence="1" type="ORF">BN11_10051</name>
</gene>
<dbReference type="Gene3D" id="3.30.300.20">
    <property type="match status" value="1"/>
</dbReference>
<dbReference type="InterPro" id="IPR036102">
    <property type="entry name" value="OsmC/Ohrsf"/>
</dbReference>
<accession>W6JRZ8</accession>
<dbReference type="PANTHER" id="PTHR34352">
    <property type="entry name" value="PROTEIN YHFA"/>
    <property type="match status" value="1"/>
</dbReference>
<dbReference type="InterPro" id="IPR003718">
    <property type="entry name" value="OsmC/Ohr_fam"/>
</dbReference>
<evidence type="ECO:0000313" key="2">
    <source>
        <dbReference type="Proteomes" id="UP000035763"/>
    </source>
</evidence>
<dbReference type="OrthoDB" id="4864805at2"/>
<dbReference type="InterPro" id="IPR015946">
    <property type="entry name" value="KH_dom-like_a/b"/>
</dbReference>
<dbReference type="AlphaFoldDB" id="W6JRZ8"/>
<dbReference type="SUPFAM" id="SSF82784">
    <property type="entry name" value="OsmC-like"/>
    <property type="match status" value="1"/>
</dbReference>
<dbReference type="EMBL" id="CAJA01000001">
    <property type="protein sequence ID" value="CCH71608.1"/>
    <property type="molecule type" value="Genomic_DNA"/>
</dbReference>
<dbReference type="RefSeq" id="WP_048692937.1">
    <property type="nucleotide sequence ID" value="NZ_HG764815.1"/>
</dbReference>
<protein>
    <submittedName>
        <fullName evidence="1">OsmC-like protein</fullName>
    </submittedName>
</protein>
<reference evidence="1 2" key="1">
    <citation type="journal article" date="2013" name="ISME J.">
        <title>A metabolic model for members of the genus Tetrasphaera involved in enhanced biological phosphorus removal.</title>
        <authorList>
            <person name="Kristiansen R."/>
            <person name="Nguyen H.T.T."/>
            <person name="Saunders A.M."/>
            <person name="Nielsen J.L."/>
            <person name="Wimmer R."/>
            <person name="Le V.Q."/>
            <person name="McIlroy S.J."/>
            <person name="Petrovski S."/>
            <person name="Seviour R.J."/>
            <person name="Calteau A."/>
            <person name="Nielsen K.L."/>
            <person name="Nielsen P.H."/>
        </authorList>
    </citation>
    <scope>NUCLEOTIDE SEQUENCE [LARGE SCALE GENOMIC DNA]</scope>
    <source>
        <strain evidence="1 2">Ben110</strain>
    </source>
</reference>
<name>W6JRZ8_9MICO</name>
<proteinExistence type="predicted"/>
<sequence length="152" mass="16329">MADIESTGPGLGHREISFTRTDQGRYAARNARGGELAFGSGDDTDFTPVELLLVAIAGCSAVDVDLITGKRADPTRFEVTATGTKVRDEQGNRLQDITISFTVEFPEGEAGDRAREMLPRAIEMSHDRLCTVSRTVQIGTPVTMRDTSPGVG</sequence>
<comment type="caution">
    <text evidence="1">The sequence shown here is derived from an EMBL/GenBank/DDBJ whole genome shotgun (WGS) entry which is preliminary data.</text>
</comment>
<dbReference type="Pfam" id="PF02566">
    <property type="entry name" value="OsmC"/>
    <property type="match status" value="1"/>
</dbReference>
<dbReference type="Proteomes" id="UP000035763">
    <property type="component" value="Unassembled WGS sequence"/>
</dbReference>
<evidence type="ECO:0000313" key="1">
    <source>
        <dbReference type="EMBL" id="CCH71608.1"/>
    </source>
</evidence>
<dbReference type="PANTHER" id="PTHR34352:SF1">
    <property type="entry name" value="PROTEIN YHFA"/>
    <property type="match status" value="1"/>
</dbReference>
<organism evidence="1 2">
    <name type="scientific">Nostocoides australiense Ben110</name>
    <dbReference type="NCBI Taxonomy" id="1193182"/>
    <lineage>
        <taxon>Bacteria</taxon>
        <taxon>Bacillati</taxon>
        <taxon>Actinomycetota</taxon>
        <taxon>Actinomycetes</taxon>
        <taxon>Micrococcales</taxon>
        <taxon>Intrasporangiaceae</taxon>
        <taxon>Nostocoides</taxon>
    </lineage>
</organism>